<reference evidence="2" key="2">
    <citation type="submission" date="2015-01" db="EMBL/GenBank/DDBJ databases">
        <title>Evolutionary Origins and Diversification of the Mycorrhizal Mutualists.</title>
        <authorList>
            <consortium name="DOE Joint Genome Institute"/>
            <consortium name="Mycorrhizal Genomics Consortium"/>
            <person name="Kohler A."/>
            <person name="Kuo A."/>
            <person name="Nagy L.G."/>
            <person name="Floudas D."/>
            <person name="Copeland A."/>
            <person name="Barry K.W."/>
            <person name="Cichocki N."/>
            <person name="Veneault-Fourrey C."/>
            <person name="LaButti K."/>
            <person name="Lindquist E.A."/>
            <person name="Lipzen A."/>
            <person name="Lundell T."/>
            <person name="Morin E."/>
            <person name="Murat C."/>
            <person name="Riley R."/>
            <person name="Ohm R."/>
            <person name="Sun H."/>
            <person name="Tunlid A."/>
            <person name="Henrissat B."/>
            <person name="Grigoriev I.V."/>
            <person name="Hibbett D.S."/>
            <person name="Martin F."/>
        </authorList>
    </citation>
    <scope>NUCLEOTIDE SEQUENCE [LARGE SCALE GENOMIC DNA]</scope>
    <source>
        <strain evidence="2">F 1598</strain>
    </source>
</reference>
<dbReference type="EMBL" id="KN832989">
    <property type="protein sequence ID" value="KIM83999.1"/>
    <property type="molecule type" value="Genomic_DNA"/>
</dbReference>
<organism evidence="1 2">
    <name type="scientific">Piloderma croceum (strain F 1598)</name>
    <dbReference type="NCBI Taxonomy" id="765440"/>
    <lineage>
        <taxon>Eukaryota</taxon>
        <taxon>Fungi</taxon>
        <taxon>Dikarya</taxon>
        <taxon>Basidiomycota</taxon>
        <taxon>Agaricomycotina</taxon>
        <taxon>Agaricomycetes</taxon>
        <taxon>Agaricomycetidae</taxon>
        <taxon>Atheliales</taxon>
        <taxon>Atheliaceae</taxon>
        <taxon>Piloderma</taxon>
    </lineage>
</organism>
<sequence length="71" mass="8235">MIENCTTKRIWQFFSGTFKFPVGTAKSESRSSLFFMQVDGYRPNTKNCLGYKSLLLRSIRNHGYMPGTKEM</sequence>
<dbReference type="AlphaFoldDB" id="A0A0C3FWR1"/>
<protein>
    <submittedName>
        <fullName evidence="1">Uncharacterized protein</fullName>
    </submittedName>
</protein>
<evidence type="ECO:0000313" key="2">
    <source>
        <dbReference type="Proteomes" id="UP000054166"/>
    </source>
</evidence>
<proteinExistence type="predicted"/>
<dbReference type="Proteomes" id="UP000054166">
    <property type="component" value="Unassembled WGS sequence"/>
</dbReference>
<evidence type="ECO:0000313" key="1">
    <source>
        <dbReference type="EMBL" id="KIM83999.1"/>
    </source>
</evidence>
<keyword evidence="2" id="KW-1185">Reference proteome</keyword>
<dbReference type="HOGENOM" id="CLU_2740917_0_0_1"/>
<dbReference type="InParanoid" id="A0A0C3FWR1"/>
<gene>
    <name evidence="1" type="ORF">PILCRDRAFT_819026</name>
</gene>
<accession>A0A0C3FWR1</accession>
<name>A0A0C3FWR1_PILCF</name>
<reference evidence="1 2" key="1">
    <citation type="submission" date="2014-04" db="EMBL/GenBank/DDBJ databases">
        <authorList>
            <consortium name="DOE Joint Genome Institute"/>
            <person name="Kuo A."/>
            <person name="Tarkka M."/>
            <person name="Buscot F."/>
            <person name="Kohler A."/>
            <person name="Nagy L.G."/>
            <person name="Floudas D."/>
            <person name="Copeland A."/>
            <person name="Barry K.W."/>
            <person name="Cichocki N."/>
            <person name="Veneault-Fourrey C."/>
            <person name="LaButti K."/>
            <person name="Lindquist E.A."/>
            <person name="Lipzen A."/>
            <person name="Lundell T."/>
            <person name="Morin E."/>
            <person name="Murat C."/>
            <person name="Sun H."/>
            <person name="Tunlid A."/>
            <person name="Henrissat B."/>
            <person name="Grigoriev I.V."/>
            <person name="Hibbett D.S."/>
            <person name="Martin F."/>
            <person name="Nordberg H.P."/>
            <person name="Cantor M.N."/>
            <person name="Hua S.X."/>
        </authorList>
    </citation>
    <scope>NUCLEOTIDE SEQUENCE [LARGE SCALE GENOMIC DNA]</scope>
    <source>
        <strain evidence="1 2">F 1598</strain>
    </source>
</reference>